<keyword evidence="3 5" id="KW-0949">S-adenosyl-L-methionine</keyword>
<dbReference type="PROSITE" id="PS51686">
    <property type="entry name" value="SAM_MT_RSMB_NOP"/>
    <property type="match status" value="1"/>
</dbReference>
<dbReference type="InterPro" id="IPR049560">
    <property type="entry name" value="MeTrfase_RsmB-F_NOP2_cat"/>
</dbReference>
<dbReference type="PANTHER" id="PTHR22807">
    <property type="entry name" value="NOP2 YEAST -RELATED NOL1/NOP2/FMU SUN DOMAIN-CONTAINING"/>
    <property type="match status" value="1"/>
</dbReference>
<evidence type="ECO:0000256" key="2">
    <source>
        <dbReference type="ARBA" id="ARBA00022679"/>
    </source>
</evidence>
<proteinExistence type="inferred from homology"/>
<dbReference type="PANTHER" id="PTHR22807:SF53">
    <property type="entry name" value="RIBOSOMAL RNA SMALL SUBUNIT METHYLTRANSFERASE B-RELATED"/>
    <property type="match status" value="1"/>
</dbReference>
<dbReference type="AlphaFoldDB" id="A0A3Q9IXU4"/>
<comment type="similarity">
    <text evidence="5">Belongs to the class I-like SAM-binding methyltransferase superfamily. RsmB/NOP family.</text>
</comment>
<feature type="binding site" evidence="5">
    <location>
        <position position="314"/>
    </location>
    <ligand>
        <name>S-adenosyl-L-methionine</name>
        <dbReference type="ChEBI" id="CHEBI:59789"/>
    </ligand>
</feature>
<dbReference type="Proteomes" id="UP000276888">
    <property type="component" value="Chromosome"/>
</dbReference>
<dbReference type="InterPro" id="IPR023267">
    <property type="entry name" value="RCMT"/>
</dbReference>
<dbReference type="SUPFAM" id="SSF53335">
    <property type="entry name" value="S-adenosyl-L-methionine-dependent methyltransferases"/>
    <property type="match status" value="1"/>
</dbReference>
<name>A0A3Q9IXU4_9MICO</name>
<evidence type="ECO:0000259" key="6">
    <source>
        <dbReference type="PROSITE" id="PS51686"/>
    </source>
</evidence>
<keyword evidence="8" id="KW-1185">Reference proteome</keyword>
<dbReference type="InterPro" id="IPR035926">
    <property type="entry name" value="NusB-like_sf"/>
</dbReference>
<evidence type="ECO:0000256" key="5">
    <source>
        <dbReference type="PROSITE-ProRule" id="PRU01023"/>
    </source>
</evidence>
<keyword evidence="4 5" id="KW-0694">RNA-binding</keyword>
<dbReference type="InterPro" id="IPR029063">
    <property type="entry name" value="SAM-dependent_MTases_sf"/>
</dbReference>
<reference evidence="7 8" key="1">
    <citation type="submission" date="2018-08" db="EMBL/GenBank/DDBJ databases">
        <title>Microbacterium lemovicicum sp. nov., a bacterium isolated from a natural uranium-rich soil.</title>
        <authorList>
            <person name="ORTET P."/>
        </authorList>
    </citation>
    <scope>NUCLEOTIDE SEQUENCE [LARGE SCALE GENOMIC DNA]</scope>
    <source>
        <strain evidence="7 8">Viu22</strain>
    </source>
</reference>
<dbReference type="CDD" id="cd02440">
    <property type="entry name" value="AdoMet_MTases"/>
    <property type="match status" value="1"/>
</dbReference>
<feature type="binding site" evidence="5">
    <location>
        <begin position="263"/>
        <end position="269"/>
    </location>
    <ligand>
        <name>S-adenosyl-L-methionine</name>
        <dbReference type="ChEBI" id="CHEBI:59789"/>
    </ligand>
</feature>
<feature type="active site" description="Nucleophile" evidence="5">
    <location>
        <position position="385"/>
    </location>
</feature>
<evidence type="ECO:0000256" key="1">
    <source>
        <dbReference type="ARBA" id="ARBA00022603"/>
    </source>
</evidence>
<dbReference type="Pfam" id="PF01189">
    <property type="entry name" value="Methyltr_RsmB-F"/>
    <property type="match status" value="1"/>
</dbReference>
<dbReference type="GO" id="GO:0006355">
    <property type="term" value="P:regulation of DNA-templated transcription"/>
    <property type="evidence" value="ECO:0007669"/>
    <property type="project" value="InterPro"/>
</dbReference>
<evidence type="ECO:0000256" key="3">
    <source>
        <dbReference type="ARBA" id="ARBA00022691"/>
    </source>
</evidence>
<dbReference type="PRINTS" id="PR02008">
    <property type="entry name" value="RCMTFAMILY"/>
</dbReference>
<dbReference type="SUPFAM" id="SSF48013">
    <property type="entry name" value="NusB-like"/>
    <property type="match status" value="1"/>
</dbReference>
<dbReference type="GO" id="GO:0008173">
    <property type="term" value="F:RNA methyltransferase activity"/>
    <property type="evidence" value="ECO:0007669"/>
    <property type="project" value="InterPro"/>
</dbReference>
<evidence type="ECO:0000313" key="7">
    <source>
        <dbReference type="EMBL" id="AZS36747.1"/>
    </source>
</evidence>
<evidence type="ECO:0000313" key="8">
    <source>
        <dbReference type="Proteomes" id="UP000276888"/>
    </source>
</evidence>
<dbReference type="EMBL" id="CP031423">
    <property type="protein sequence ID" value="AZS36747.1"/>
    <property type="molecule type" value="Genomic_DNA"/>
</dbReference>
<organism evidence="7 8">
    <name type="scientific">Microbacterium lemovicicum</name>
    <dbReference type="NCBI Taxonomy" id="1072463"/>
    <lineage>
        <taxon>Bacteria</taxon>
        <taxon>Bacillati</taxon>
        <taxon>Actinomycetota</taxon>
        <taxon>Actinomycetes</taxon>
        <taxon>Micrococcales</taxon>
        <taxon>Microbacteriaceae</taxon>
        <taxon>Microbacterium</taxon>
    </lineage>
</organism>
<dbReference type="InterPro" id="IPR006027">
    <property type="entry name" value="NusB_RsmB_TIM44"/>
</dbReference>
<accession>A0A3Q9IXU4</accession>
<feature type="binding site" evidence="5">
    <location>
        <position position="332"/>
    </location>
    <ligand>
        <name>S-adenosyl-L-methionine</name>
        <dbReference type="ChEBI" id="CHEBI:59789"/>
    </ligand>
</feature>
<sequence>MSAVQPARIVAYETLRAVHESDAYANLLLPRAIERAGLNTADAGLATELTYGTLRRQGTYDAIITVAADRAAADIDPPVRDALRLGVHQLLSTRVASHAAVNESVQLARDAAGRGAAGFVNAVLRRVSRDTPEEWMARVEQQARSDDERLGLTTSHPVWVVRAFRRALAAEGRADELSALLESDNASPSVTMAALPGLAEAPADARRTPFSPIGFRLGGGDPEGAIVASQGRVRVQDEGSQLAALALSRAVPVRDGERWLDLCAGPGGKTAILAAEALAGGAHLDANEISPTRAGLVRRSIAGVPAEVDVWEEDGRALASENPGRYDRILVDAPCTGLGALRRRPEARWRKSPADVPELTQLQRELLESAVVALRPGGIVAYVTCSPHLAETAGVVAEVRRSFGDQLEELDTREVLRRVAERDIDLPEPVRAPGETAAPSGRAQLWPHRHGTDAMSITLLRRR</sequence>
<keyword evidence="1 5" id="KW-0489">Methyltransferase</keyword>
<feature type="binding site" evidence="5">
    <location>
        <position position="288"/>
    </location>
    <ligand>
        <name>S-adenosyl-L-methionine</name>
        <dbReference type="ChEBI" id="CHEBI:59789"/>
    </ligand>
</feature>
<keyword evidence="2 5" id="KW-0808">Transferase</keyword>
<dbReference type="Gene3D" id="3.40.50.150">
    <property type="entry name" value="Vaccinia Virus protein VP39"/>
    <property type="match status" value="1"/>
</dbReference>
<dbReference type="GO" id="GO:0003723">
    <property type="term" value="F:RNA binding"/>
    <property type="evidence" value="ECO:0007669"/>
    <property type="project" value="UniProtKB-UniRule"/>
</dbReference>
<protein>
    <submittedName>
        <fullName evidence="7">Methyltransferase</fullName>
        <ecNumber evidence="7">2.1.1.-</ecNumber>
    </submittedName>
</protein>
<feature type="domain" description="SAM-dependent MTase RsmB/NOP-type" evidence="6">
    <location>
        <begin position="169"/>
        <end position="463"/>
    </location>
</feature>
<dbReference type="EC" id="2.1.1.-" evidence="7"/>
<dbReference type="Gene3D" id="1.10.940.10">
    <property type="entry name" value="NusB-like"/>
    <property type="match status" value="1"/>
</dbReference>
<dbReference type="InterPro" id="IPR001678">
    <property type="entry name" value="MeTrfase_RsmB-F_NOP2_dom"/>
</dbReference>
<evidence type="ECO:0000256" key="4">
    <source>
        <dbReference type="ARBA" id="ARBA00022884"/>
    </source>
</evidence>
<dbReference type="Pfam" id="PF01029">
    <property type="entry name" value="NusB"/>
    <property type="match status" value="1"/>
</dbReference>
<dbReference type="KEGG" id="mlv:CVS47_01356"/>
<dbReference type="GO" id="GO:0001510">
    <property type="term" value="P:RNA methylation"/>
    <property type="evidence" value="ECO:0007669"/>
    <property type="project" value="InterPro"/>
</dbReference>
<gene>
    <name evidence="7" type="ORF">CVS47_01356</name>
</gene>